<dbReference type="EMBL" id="VDEP01000240">
    <property type="protein sequence ID" value="KAA1120991.1"/>
    <property type="molecule type" value="Genomic_DNA"/>
</dbReference>
<reference evidence="2 3" key="1">
    <citation type="submission" date="2019-05" db="EMBL/GenBank/DDBJ databases">
        <title>Emergence of the Ug99 lineage of the wheat stem rust pathogen through somatic hybridization.</title>
        <authorList>
            <person name="Li F."/>
            <person name="Upadhyaya N.M."/>
            <person name="Sperschneider J."/>
            <person name="Matny O."/>
            <person name="Nguyen-Phuc H."/>
            <person name="Mago R."/>
            <person name="Raley C."/>
            <person name="Miller M.E."/>
            <person name="Silverstein K.A.T."/>
            <person name="Henningsen E."/>
            <person name="Hirsch C.D."/>
            <person name="Visser B."/>
            <person name="Pretorius Z.A."/>
            <person name="Steffenson B.J."/>
            <person name="Schwessinger B."/>
            <person name="Dodds P.N."/>
            <person name="Figueroa M."/>
        </authorList>
    </citation>
    <scope>NUCLEOTIDE SEQUENCE [LARGE SCALE GENOMIC DNA]</scope>
    <source>
        <strain evidence="2 3">Ug99</strain>
    </source>
</reference>
<evidence type="ECO:0000256" key="1">
    <source>
        <dbReference type="SAM" id="MobiDB-lite"/>
    </source>
</evidence>
<feature type="region of interest" description="Disordered" evidence="1">
    <location>
        <begin position="85"/>
        <end position="125"/>
    </location>
</feature>
<organism evidence="2 3">
    <name type="scientific">Puccinia graminis f. sp. tritici</name>
    <dbReference type="NCBI Taxonomy" id="56615"/>
    <lineage>
        <taxon>Eukaryota</taxon>
        <taxon>Fungi</taxon>
        <taxon>Dikarya</taxon>
        <taxon>Basidiomycota</taxon>
        <taxon>Pucciniomycotina</taxon>
        <taxon>Pucciniomycetes</taxon>
        <taxon>Pucciniales</taxon>
        <taxon>Pucciniaceae</taxon>
        <taxon>Puccinia</taxon>
    </lineage>
</organism>
<gene>
    <name evidence="2" type="ORF">PGTUg99_025078</name>
</gene>
<proteinExistence type="predicted"/>
<protein>
    <submittedName>
        <fullName evidence="2">Uncharacterized protein</fullName>
    </submittedName>
</protein>
<accession>A0A5B0R5L5</accession>
<feature type="compositionally biased region" description="Pro residues" evidence="1">
    <location>
        <begin position="88"/>
        <end position="114"/>
    </location>
</feature>
<name>A0A5B0R5L5_PUCGR</name>
<dbReference type="Proteomes" id="UP000325313">
    <property type="component" value="Unassembled WGS sequence"/>
</dbReference>
<sequence length="213" mass="24103">MCMFSHPVYIPNLTQLPRRAHLYTGAQVRPQFSSNSAGKSTISTPAVTQGQTAVEPLTNLTAWFIPAKNWANPLLKPGKFRANKPWPAKKPWPANKPWPAKKPWPANKPRPANKPQPANNPRGFESTTGLIVRHRISSDCFGIRAFRTNRSWWTDMIIQINDVLGRFLGAIRHALGSQFPVIDAQIMILTQKLIYFWDHRLGLQQFVCGLSEK</sequence>
<evidence type="ECO:0000313" key="2">
    <source>
        <dbReference type="EMBL" id="KAA1120991.1"/>
    </source>
</evidence>
<dbReference type="AlphaFoldDB" id="A0A5B0R5L5"/>
<comment type="caution">
    <text evidence="2">The sequence shown here is derived from an EMBL/GenBank/DDBJ whole genome shotgun (WGS) entry which is preliminary data.</text>
</comment>
<evidence type="ECO:0000313" key="3">
    <source>
        <dbReference type="Proteomes" id="UP000325313"/>
    </source>
</evidence>